<dbReference type="EMBL" id="MEWJ01000020">
    <property type="protein sequence ID" value="OGC80181.1"/>
    <property type="molecule type" value="Genomic_DNA"/>
</dbReference>
<evidence type="ECO:0008006" key="3">
    <source>
        <dbReference type="Google" id="ProtNLM"/>
    </source>
</evidence>
<dbReference type="PANTHER" id="PTHR43591:SF110">
    <property type="entry name" value="RHODANESE DOMAIN-CONTAINING PROTEIN"/>
    <property type="match status" value="1"/>
</dbReference>
<dbReference type="Pfam" id="PF13489">
    <property type="entry name" value="Methyltransf_23"/>
    <property type="match status" value="1"/>
</dbReference>
<comment type="caution">
    <text evidence="1">The sequence shown here is derived from an EMBL/GenBank/DDBJ whole genome shotgun (WGS) entry which is preliminary data.</text>
</comment>
<evidence type="ECO:0000313" key="2">
    <source>
        <dbReference type="Proteomes" id="UP000177845"/>
    </source>
</evidence>
<protein>
    <recommendedName>
        <fullName evidence="3">Methyltransferase type 11 domain-containing protein</fullName>
    </recommendedName>
</protein>
<dbReference type="PANTHER" id="PTHR43591">
    <property type="entry name" value="METHYLTRANSFERASE"/>
    <property type="match status" value="1"/>
</dbReference>
<dbReference type="Gene3D" id="3.40.50.150">
    <property type="entry name" value="Vaccinia Virus protein VP39"/>
    <property type="match status" value="1"/>
</dbReference>
<dbReference type="CDD" id="cd02440">
    <property type="entry name" value="AdoMet_MTases"/>
    <property type="match status" value="1"/>
</dbReference>
<dbReference type="AlphaFoldDB" id="A0A1F4XEU1"/>
<proteinExistence type="predicted"/>
<evidence type="ECO:0000313" key="1">
    <source>
        <dbReference type="EMBL" id="OGC80181.1"/>
    </source>
</evidence>
<dbReference type="Proteomes" id="UP000177845">
    <property type="component" value="Unassembled WGS sequence"/>
</dbReference>
<gene>
    <name evidence="1" type="ORF">A3K01_02670</name>
</gene>
<sequence>MEMKTDYYYLDFLKFLDKIDFKNKNVLDIGCGSGDTTSELVKRGAKVSACDIIDGRKPGNKNSFSFNITKKDNLSFPDNSFDIVINFDVLEHVEDDLTFVNEMYRVLKPGGTAYVFTPNLFRIGRWLRTLATGKFPEFPMLLGKDELLGDCIHLREYTKRSIETLFSKSGFSKAQVKGFWLGLYHPVTVKYRIAQPPHFISFLSQTLVAKAEKPTVVVQ</sequence>
<organism evidence="1 2">
    <name type="scientific">candidate division WWE3 bacterium RIFOXYD1_FULL_43_17</name>
    <dbReference type="NCBI Taxonomy" id="1802652"/>
    <lineage>
        <taxon>Bacteria</taxon>
        <taxon>Katanobacteria</taxon>
    </lineage>
</organism>
<reference evidence="1 2" key="1">
    <citation type="journal article" date="2016" name="Nat. Commun.">
        <title>Thousands of microbial genomes shed light on interconnected biogeochemical processes in an aquifer system.</title>
        <authorList>
            <person name="Anantharaman K."/>
            <person name="Brown C.T."/>
            <person name="Hug L.A."/>
            <person name="Sharon I."/>
            <person name="Castelle C.J."/>
            <person name="Probst A.J."/>
            <person name="Thomas B.C."/>
            <person name="Singh A."/>
            <person name="Wilkins M.J."/>
            <person name="Karaoz U."/>
            <person name="Brodie E.L."/>
            <person name="Williams K.H."/>
            <person name="Hubbard S.S."/>
            <person name="Banfield J.F."/>
        </authorList>
    </citation>
    <scope>NUCLEOTIDE SEQUENCE [LARGE SCALE GENOMIC DNA]</scope>
</reference>
<dbReference type="InterPro" id="IPR029063">
    <property type="entry name" value="SAM-dependent_MTases_sf"/>
</dbReference>
<dbReference type="SUPFAM" id="SSF53335">
    <property type="entry name" value="S-adenosyl-L-methionine-dependent methyltransferases"/>
    <property type="match status" value="1"/>
</dbReference>
<accession>A0A1F4XEU1</accession>
<name>A0A1F4XEU1_UNCKA</name>